<dbReference type="EMBL" id="CP059270">
    <property type="protein sequence ID" value="QLQ80387.1"/>
    <property type="molecule type" value="Genomic_DNA"/>
</dbReference>
<comment type="subcellular location">
    <subcellularLocation>
        <location evidence="1">Mitochondrion</location>
    </subcellularLocation>
</comment>
<evidence type="ECO:0000256" key="2">
    <source>
        <dbReference type="ARBA" id="ARBA00010371"/>
    </source>
</evidence>
<dbReference type="InterPro" id="IPR013154">
    <property type="entry name" value="ADH-like_N"/>
</dbReference>
<dbReference type="GO" id="GO:0006631">
    <property type="term" value="P:fatty acid metabolic process"/>
    <property type="evidence" value="ECO:0007669"/>
    <property type="project" value="TreeGrafter"/>
</dbReference>
<dbReference type="SUPFAM" id="SSF51735">
    <property type="entry name" value="NAD(P)-binding Rossmann-fold domains"/>
    <property type="match status" value="1"/>
</dbReference>
<keyword evidence="5" id="KW-0560">Oxidoreductase</keyword>
<sequence>MLSFLYKSRTMMSKICTRLMSTKVPKQFKSIVYSTHSVEDVGSVLSVQNYTPKEDLSKSIVLRTLAFPINPSDINQLQGVYPSKPDKTLDYSTEQPSAIAGNEGVFEVVSVPENESSLSEGDWVIPVHANQGTWSNYRVFSKASDLIKVNGLDLYSAATVSVNGCTAYQLVNNYIDWDPSKSEWLIQNAGTSGVSKIVTQIAKAKGIKTLSVIRDREGFENVARVLEEKYGATKVISESDNSDKAFGKEQIPKILGSNARVRLALNSVGGKSSACIARKLDKDALMLTYGGMSKQPVTLATSLHIFKGLTSKGFWITENVKKNPNEKVANVRDFIKLYEQGKIISPKDEITTIDWDVNNVSDEELLKLIREAVSATGQKRMVRLKW</sequence>
<dbReference type="Pfam" id="PF08240">
    <property type="entry name" value="ADH_N"/>
    <property type="match status" value="1"/>
</dbReference>
<dbReference type="CDD" id="cd08290">
    <property type="entry name" value="ETR"/>
    <property type="match status" value="1"/>
</dbReference>
<reference evidence="8 9" key="1">
    <citation type="submission" date="2020-06" db="EMBL/GenBank/DDBJ databases">
        <title>The yeast mating-type switching endonuclease HO is a domesticated member of an unorthodox homing genetic element family.</title>
        <authorList>
            <person name="Coughlan A.Y."/>
            <person name="Lombardi L."/>
            <person name="Braun-Galleani S."/>
            <person name="Martos A.R."/>
            <person name="Galeote V."/>
            <person name="Bigey F."/>
            <person name="Dequin S."/>
            <person name="Byrne K.P."/>
            <person name="Wolfe K.H."/>
        </authorList>
    </citation>
    <scope>NUCLEOTIDE SEQUENCE [LARGE SCALE GENOMIC DNA]</scope>
    <source>
        <strain evidence="8 9">CBS2947</strain>
    </source>
</reference>
<organism evidence="8 9">
    <name type="scientific">Torulaspora globosa</name>
    <dbReference type="NCBI Taxonomy" id="48254"/>
    <lineage>
        <taxon>Eukaryota</taxon>
        <taxon>Fungi</taxon>
        <taxon>Dikarya</taxon>
        <taxon>Ascomycota</taxon>
        <taxon>Saccharomycotina</taxon>
        <taxon>Saccharomycetes</taxon>
        <taxon>Saccharomycetales</taxon>
        <taxon>Saccharomycetaceae</taxon>
        <taxon>Torulaspora</taxon>
    </lineage>
</organism>
<evidence type="ECO:0000256" key="3">
    <source>
        <dbReference type="ARBA" id="ARBA00022857"/>
    </source>
</evidence>
<dbReference type="InterPro" id="IPR036291">
    <property type="entry name" value="NAD(P)-bd_dom_sf"/>
</dbReference>
<name>A0A7H9HUH3_9SACH</name>
<dbReference type="Proteomes" id="UP000510647">
    <property type="component" value="Chromosome 4"/>
</dbReference>
<proteinExistence type="inferred from homology"/>
<dbReference type="OrthoDB" id="7482721at2759"/>
<keyword evidence="3" id="KW-0521">NADP</keyword>
<protein>
    <recommendedName>
        <fullName evidence="7">Alcohol dehydrogenase-like N-terminal domain-containing protein</fullName>
    </recommendedName>
</protein>
<feature type="domain" description="Alcohol dehydrogenase-like N-terminal" evidence="7">
    <location>
        <begin position="59"/>
        <end position="127"/>
    </location>
</feature>
<dbReference type="GO" id="GO:0016491">
    <property type="term" value="F:oxidoreductase activity"/>
    <property type="evidence" value="ECO:0007669"/>
    <property type="project" value="UniProtKB-KW"/>
</dbReference>
<evidence type="ECO:0000313" key="9">
    <source>
        <dbReference type="Proteomes" id="UP000510647"/>
    </source>
</evidence>
<dbReference type="InterPro" id="IPR051034">
    <property type="entry name" value="Mito_Enoyl-ACP_Reductase"/>
</dbReference>
<evidence type="ECO:0000313" key="8">
    <source>
        <dbReference type="EMBL" id="QLQ80387.1"/>
    </source>
</evidence>
<gene>
    <name evidence="8" type="ORF">HG537_0D03880</name>
</gene>
<dbReference type="Gene3D" id="3.90.180.10">
    <property type="entry name" value="Medium-chain alcohol dehydrogenases, catalytic domain"/>
    <property type="match status" value="1"/>
</dbReference>
<evidence type="ECO:0000256" key="6">
    <source>
        <dbReference type="ARBA" id="ARBA00023128"/>
    </source>
</evidence>
<keyword evidence="6" id="KW-0496">Mitochondrion</keyword>
<dbReference type="SUPFAM" id="SSF50129">
    <property type="entry name" value="GroES-like"/>
    <property type="match status" value="1"/>
</dbReference>
<dbReference type="Gene3D" id="3.40.50.720">
    <property type="entry name" value="NAD(P)-binding Rossmann-like Domain"/>
    <property type="match status" value="1"/>
</dbReference>
<keyword evidence="4" id="KW-0809">Transit peptide</keyword>
<evidence type="ECO:0000256" key="1">
    <source>
        <dbReference type="ARBA" id="ARBA00004173"/>
    </source>
</evidence>
<dbReference type="GO" id="GO:0005739">
    <property type="term" value="C:mitochondrion"/>
    <property type="evidence" value="ECO:0007669"/>
    <property type="project" value="UniProtKB-SubCell"/>
</dbReference>
<keyword evidence="9" id="KW-1185">Reference proteome</keyword>
<evidence type="ECO:0000256" key="5">
    <source>
        <dbReference type="ARBA" id="ARBA00023002"/>
    </source>
</evidence>
<dbReference type="FunFam" id="3.40.50.720:FF:000112">
    <property type="entry name" value="Enoyl-[acyl-carrier-protein] reductase 1, mitochondrial"/>
    <property type="match status" value="1"/>
</dbReference>
<comment type="similarity">
    <text evidence="2">Belongs to the zinc-containing alcohol dehydrogenase family. Quinone oxidoreductase subfamily.</text>
</comment>
<accession>A0A7H9HUH3</accession>
<dbReference type="PANTHER" id="PTHR43981:SF2">
    <property type="entry name" value="ENOYL-[ACYL-CARRIER-PROTEIN] REDUCTASE, MITOCHONDRIAL"/>
    <property type="match status" value="1"/>
</dbReference>
<dbReference type="InterPro" id="IPR011032">
    <property type="entry name" value="GroES-like_sf"/>
</dbReference>
<dbReference type="AlphaFoldDB" id="A0A7H9HUH3"/>
<evidence type="ECO:0000259" key="7">
    <source>
        <dbReference type="Pfam" id="PF08240"/>
    </source>
</evidence>
<evidence type="ECO:0000256" key="4">
    <source>
        <dbReference type="ARBA" id="ARBA00022946"/>
    </source>
</evidence>
<dbReference type="PANTHER" id="PTHR43981">
    <property type="entry name" value="ENOYL-[ACYL-CARRIER-PROTEIN] REDUCTASE, MITOCHONDRIAL"/>
    <property type="match status" value="1"/>
</dbReference>